<dbReference type="STRING" id="1754190.A0A1Y2AF58"/>
<keyword evidence="2 3" id="KW-0040">ANK repeat</keyword>
<evidence type="ECO:0000313" key="4">
    <source>
        <dbReference type="EMBL" id="ORY21064.1"/>
    </source>
</evidence>
<dbReference type="Gene3D" id="1.25.40.20">
    <property type="entry name" value="Ankyrin repeat-containing domain"/>
    <property type="match status" value="6"/>
</dbReference>
<keyword evidence="5" id="KW-1185">Reference proteome</keyword>
<feature type="repeat" description="ANK" evidence="3">
    <location>
        <begin position="135"/>
        <end position="171"/>
    </location>
</feature>
<comment type="caution">
    <text evidence="4">The sequence shown here is derived from an EMBL/GenBank/DDBJ whole genome shotgun (WGS) entry which is preliminary data.</text>
</comment>
<dbReference type="Proteomes" id="UP000193920">
    <property type="component" value="Unassembled WGS sequence"/>
</dbReference>
<dbReference type="InterPro" id="IPR002110">
    <property type="entry name" value="Ankyrin_rpt"/>
</dbReference>
<evidence type="ECO:0000256" key="3">
    <source>
        <dbReference type="PROSITE-ProRule" id="PRU00023"/>
    </source>
</evidence>
<dbReference type="OrthoDB" id="20872at2759"/>
<organism evidence="4 5">
    <name type="scientific">Neocallimastix californiae</name>
    <dbReference type="NCBI Taxonomy" id="1754190"/>
    <lineage>
        <taxon>Eukaryota</taxon>
        <taxon>Fungi</taxon>
        <taxon>Fungi incertae sedis</taxon>
        <taxon>Chytridiomycota</taxon>
        <taxon>Chytridiomycota incertae sedis</taxon>
        <taxon>Neocallimastigomycetes</taxon>
        <taxon>Neocallimastigales</taxon>
        <taxon>Neocallimastigaceae</taxon>
        <taxon>Neocallimastix</taxon>
    </lineage>
</organism>
<feature type="repeat" description="ANK" evidence="3">
    <location>
        <begin position="68"/>
        <end position="100"/>
    </location>
</feature>
<evidence type="ECO:0000313" key="5">
    <source>
        <dbReference type="Proteomes" id="UP000193920"/>
    </source>
</evidence>
<dbReference type="EMBL" id="MCOG01000273">
    <property type="protein sequence ID" value="ORY21064.1"/>
    <property type="molecule type" value="Genomic_DNA"/>
</dbReference>
<keyword evidence="1" id="KW-0677">Repeat</keyword>
<gene>
    <name evidence="4" type="ORF">LY90DRAFT_463611</name>
</gene>
<dbReference type="PANTHER" id="PTHR24198:SF165">
    <property type="entry name" value="ANKYRIN REPEAT-CONTAINING PROTEIN-RELATED"/>
    <property type="match status" value="1"/>
</dbReference>
<dbReference type="AlphaFoldDB" id="A0A1Y2AF58"/>
<sequence>MSILIDNVIDNEEIFNILFKKGGYVENKYISSNCNKYTSLIKKNNGLLKSIINNGIIIKNSKMNEIKKINTPLIYFIKSGKIGIVEKLLENGASTEEIDEEGFTPIFHTIKGGRLNLFNILLNKYHANITKKNNNGQTPLIYTLIHFIKNCKYGIVEKLLENGASINEMDEDGFTPLIHLMKTSNTIVFKLLLDKYHPNVNQKNKLENGASINEMDEDGFTPLIHLMKTSNTIVFKLLLDKYHPNVNQKNKLGQTPLSFAQQLDRDKYIYTEIYILLLKNYIKTKLLLALKEGDFKTVNDYLNNTKDINVNIYNENKETPIIILIKNEKLMNCDIFKKLIEKGADLSKKFNGEDPLILAIKKKKIEYIQIILKYSSLDINKLYNRKSIMSILIDNVIDNEEIFNILFKKGGYIDFTYIMNTRPKLNALIENNPGLIKSIIQNGLITKKGKNSSIIVNKSPLSFFIKAGKNKLVEKFLENGASVEEIDEEGFTPIFHTIKGVRLNLFNILVNKYHANITRKNKEGLTPLSFAQYYEKKKNINLYQFIKALKNKLKQSNNKNNSHSKTNYTDLLINAIKQGNYKKSKNILDNNKKINVNLEDTNHETPLITLFTNKQEENCEILKELIEHG</sequence>
<protein>
    <submittedName>
        <fullName evidence="4">Ankyrin</fullName>
    </submittedName>
</protein>
<name>A0A1Y2AF58_9FUNG</name>
<reference evidence="4 5" key="1">
    <citation type="submission" date="2016-08" db="EMBL/GenBank/DDBJ databases">
        <title>A Parts List for Fungal Cellulosomes Revealed by Comparative Genomics.</title>
        <authorList>
            <consortium name="DOE Joint Genome Institute"/>
            <person name="Haitjema C.H."/>
            <person name="Gilmore S.P."/>
            <person name="Henske J.K."/>
            <person name="Solomon K.V."/>
            <person name="De Groot R."/>
            <person name="Kuo A."/>
            <person name="Mondo S.J."/>
            <person name="Salamov A.A."/>
            <person name="Labutti K."/>
            <person name="Zhao Z."/>
            <person name="Chiniquy J."/>
            <person name="Barry K."/>
            <person name="Brewer H.M."/>
            <person name="Purvine S.O."/>
            <person name="Wright A.T."/>
            <person name="Boxma B."/>
            <person name="Van Alen T."/>
            <person name="Hackstein J.H."/>
            <person name="Baker S.E."/>
            <person name="Grigoriev I.V."/>
            <person name="O'Malley M.A."/>
        </authorList>
    </citation>
    <scope>NUCLEOTIDE SEQUENCE [LARGE SCALE GENOMIC DNA]</scope>
    <source>
        <strain evidence="4 5">G1</strain>
    </source>
</reference>
<dbReference type="PROSITE" id="PS50088">
    <property type="entry name" value="ANK_REPEAT"/>
    <property type="match status" value="2"/>
</dbReference>
<proteinExistence type="predicted"/>
<accession>A0A1Y2AF58</accession>
<dbReference type="PANTHER" id="PTHR24198">
    <property type="entry name" value="ANKYRIN REPEAT AND PROTEIN KINASE DOMAIN-CONTAINING PROTEIN"/>
    <property type="match status" value="1"/>
</dbReference>
<dbReference type="SUPFAM" id="SSF48403">
    <property type="entry name" value="Ankyrin repeat"/>
    <property type="match status" value="2"/>
</dbReference>
<feature type="non-terminal residue" evidence="4">
    <location>
        <position position="629"/>
    </location>
</feature>
<dbReference type="Pfam" id="PF12796">
    <property type="entry name" value="Ank_2"/>
    <property type="match status" value="2"/>
</dbReference>
<dbReference type="InterPro" id="IPR036770">
    <property type="entry name" value="Ankyrin_rpt-contain_sf"/>
</dbReference>
<evidence type="ECO:0000256" key="1">
    <source>
        <dbReference type="ARBA" id="ARBA00022737"/>
    </source>
</evidence>
<evidence type="ECO:0000256" key="2">
    <source>
        <dbReference type="ARBA" id="ARBA00023043"/>
    </source>
</evidence>
<dbReference type="SMART" id="SM00248">
    <property type="entry name" value="ANK"/>
    <property type="match status" value="11"/>
</dbReference>